<evidence type="ECO:0000313" key="1">
    <source>
        <dbReference type="EMBL" id="GAH17917.1"/>
    </source>
</evidence>
<comment type="caution">
    <text evidence="1">The sequence shown here is derived from an EMBL/GenBank/DDBJ whole genome shotgun (WGS) entry which is preliminary data.</text>
</comment>
<organism evidence="1">
    <name type="scientific">marine sediment metagenome</name>
    <dbReference type="NCBI Taxonomy" id="412755"/>
    <lineage>
        <taxon>unclassified sequences</taxon>
        <taxon>metagenomes</taxon>
        <taxon>ecological metagenomes</taxon>
    </lineage>
</organism>
<dbReference type="EMBL" id="BART01031891">
    <property type="protein sequence ID" value="GAH17917.1"/>
    <property type="molecule type" value="Genomic_DNA"/>
</dbReference>
<name>X1DCG3_9ZZZZ</name>
<dbReference type="AlphaFoldDB" id="X1DCG3"/>
<reference evidence="1" key="1">
    <citation type="journal article" date="2014" name="Front. Microbiol.">
        <title>High frequency of phylogenetically diverse reductive dehalogenase-homologous genes in deep subseafloor sedimentary metagenomes.</title>
        <authorList>
            <person name="Kawai M."/>
            <person name="Futagami T."/>
            <person name="Toyoda A."/>
            <person name="Takaki Y."/>
            <person name="Nishi S."/>
            <person name="Hori S."/>
            <person name="Arai W."/>
            <person name="Tsubouchi T."/>
            <person name="Morono Y."/>
            <person name="Uchiyama I."/>
            <person name="Ito T."/>
            <person name="Fujiyama A."/>
            <person name="Inagaki F."/>
            <person name="Takami H."/>
        </authorList>
    </citation>
    <scope>NUCLEOTIDE SEQUENCE</scope>
    <source>
        <strain evidence="1">Expedition CK06-06</strain>
    </source>
</reference>
<feature type="non-terminal residue" evidence="1">
    <location>
        <position position="1"/>
    </location>
</feature>
<accession>X1DCG3</accession>
<gene>
    <name evidence="1" type="ORF">S01H4_55285</name>
</gene>
<protein>
    <submittedName>
        <fullName evidence="1">Uncharacterized protein</fullName>
    </submittedName>
</protein>
<proteinExistence type="predicted"/>
<sequence>SPQNTLPSDPPAVSVFTYIIPITNSCSTIYDTVDSLKNKKFLITKGKNIQYHVAEHFPLQNVLNIHNDSGIKDLFQIRSMVTKIQSGEDIFSPEGLPNIKLVRVNKNQWLLFDGHHSMLAYMQVGKKYLHEVAHLTVENEDTGSVSSNEISVFFGSHANKIRNREWRSYVINWQAPRNKQLCPRIQKNMGELYDALSSKIVSY</sequence>